<dbReference type="Gene3D" id="3.90.550.10">
    <property type="entry name" value="Spore Coat Polysaccharide Biosynthesis Protein SpsA, Chain A"/>
    <property type="match status" value="1"/>
</dbReference>
<comment type="catalytic activity">
    <reaction evidence="9">
        <text>(2R)-3-phosphoglycerate + UDP-alpha-D-glucose = (2R)-2-O-(alpha-D-glucopyranosyl)-3-phospho-glycerate + UDP + H(+)</text>
        <dbReference type="Rhea" id="RHEA:31319"/>
        <dbReference type="ChEBI" id="CHEBI:15378"/>
        <dbReference type="ChEBI" id="CHEBI:58223"/>
        <dbReference type="ChEBI" id="CHEBI:58272"/>
        <dbReference type="ChEBI" id="CHEBI:58885"/>
        <dbReference type="ChEBI" id="CHEBI:62600"/>
        <dbReference type="EC" id="2.4.1.266"/>
    </reaction>
    <physiologicalReaction direction="left-to-right" evidence="9">
        <dbReference type="Rhea" id="RHEA:31320"/>
    </physiologicalReaction>
</comment>
<dbReference type="InterPro" id="IPR001173">
    <property type="entry name" value="Glyco_trans_2-like"/>
</dbReference>
<sequence>MEEQDYSQQVAIIIPALNEADVIGSTVRACRVFPNADLVIVIDDGSQDDTQEVARAAGAVVVRHPVNRGKHSALETGIKVAQMRDPEQGRGRMLLFLDADLGESALELIPLITAVKDGLGMAIADSPGEATSGGRGFVTRMAARSIYRATGKKFQQPLSGQRCLSPEAAAQVLPVAYGWGVEVGMTIKLLKAGFTVEEIPCQVQHYNDEFPGWRHRLAQYRDVVWAMWRYSRKITPNTEN</sequence>
<evidence type="ECO:0000256" key="9">
    <source>
        <dbReference type="ARBA" id="ARBA00048689"/>
    </source>
</evidence>
<comment type="catalytic activity">
    <reaction evidence="10">
        <text>an NDP-alpha-D-glucose + (2R)-3-phosphoglycerate = (2R)-2-O-(alpha-D-glucopyranosyl)-3-phospho-glycerate + a ribonucleoside 5'-diphosphate + H(+)</text>
        <dbReference type="Rhea" id="RHEA:47244"/>
        <dbReference type="ChEBI" id="CHEBI:15378"/>
        <dbReference type="ChEBI" id="CHEBI:57930"/>
        <dbReference type="ChEBI" id="CHEBI:58272"/>
        <dbReference type="ChEBI" id="CHEBI:62600"/>
        <dbReference type="ChEBI" id="CHEBI:76533"/>
        <dbReference type="EC" id="2.4.1.266"/>
    </reaction>
    <physiologicalReaction direction="left-to-right" evidence="10">
        <dbReference type="Rhea" id="RHEA:47245"/>
    </physiologicalReaction>
</comment>
<dbReference type="STRING" id="1921764.BSR28_04950"/>
<evidence type="ECO:0000256" key="1">
    <source>
        <dbReference type="ARBA" id="ARBA00001936"/>
    </source>
</evidence>
<comment type="cofactor">
    <cofactor evidence="2">
        <name>Mg(2+)</name>
        <dbReference type="ChEBI" id="CHEBI:18420"/>
    </cofactor>
</comment>
<comment type="similarity">
    <text evidence="3">Belongs to the glycosyltransferase 2 family.</text>
</comment>
<evidence type="ECO:0000256" key="7">
    <source>
        <dbReference type="ARBA" id="ARBA00039022"/>
    </source>
</evidence>
<keyword evidence="6" id="KW-0460">Magnesium</keyword>
<comment type="cofactor">
    <cofactor evidence="1">
        <name>Mn(2+)</name>
        <dbReference type="ChEBI" id="CHEBI:29035"/>
    </cofactor>
</comment>
<feature type="domain" description="Glycosyltransferase 2-like" evidence="11">
    <location>
        <begin position="12"/>
        <end position="128"/>
    </location>
</feature>
<proteinExistence type="inferred from homology"/>
<dbReference type="InterPro" id="IPR050256">
    <property type="entry name" value="Glycosyltransferase_2"/>
</dbReference>
<protein>
    <recommendedName>
        <fullName evidence="8">Glucosyl-3-phosphoglycerate synthase</fullName>
        <ecNumber evidence="7">2.4.1.266</ecNumber>
    </recommendedName>
</protein>
<evidence type="ECO:0000313" key="13">
    <source>
        <dbReference type="Proteomes" id="UP000186785"/>
    </source>
</evidence>
<dbReference type="CDD" id="cd04179">
    <property type="entry name" value="DPM_DPG-synthase_like"/>
    <property type="match status" value="1"/>
</dbReference>
<dbReference type="GO" id="GO:0016757">
    <property type="term" value="F:glycosyltransferase activity"/>
    <property type="evidence" value="ECO:0007669"/>
    <property type="project" value="UniProtKB-KW"/>
</dbReference>
<evidence type="ECO:0000256" key="8">
    <source>
        <dbReference type="ARBA" id="ARBA00040894"/>
    </source>
</evidence>
<keyword evidence="4" id="KW-0328">Glycosyltransferase</keyword>
<comment type="caution">
    <text evidence="12">The sequence shown here is derived from an EMBL/GenBank/DDBJ whole genome shotgun (WGS) entry which is preliminary data.</text>
</comment>
<dbReference type="Pfam" id="PF00535">
    <property type="entry name" value="Glycos_transf_2"/>
    <property type="match status" value="1"/>
</dbReference>
<dbReference type="OrthoDB" id="9810303at2"/>
<evidence type="ECO:0000259" key="11">
    <source>
        <dbReference type="Pfam" id="PF00535"/>
    </source>
</evidence>
<keyword evidence="5" id="KW-0808">Transferase</keyword>
<dbReference type="SUPFAM" id="SSF53448">
    <property type="entry name" value="Nucleotide-diphospho-sugar transferases"/>
    <property type="match status" value="1"/>
</dbReference>
<evidence type="ECO:0000256" key="3">
    <source>
        <dbReference type="ARBA" id="ARBA00006739"/>
    </source>
</evidence>
<dbReference type="PANTHER" id="PTHR48090">
    <property type="entry name" value="UNDECAPRENYL-PHOSPHATE 4-DEOXY-4-FORMAMIDO-L-ARABINOSE TRANSFERASE-RELATED"/>
    <property type="match status" value="1"/>
</dbReference>
<evidence type="ECO:0000256" key="4">
    <source>
        <dbReference type="ARBA" id="ARBA00022676"/>
    </source>
</evidence>
<dbReference type="EC" id="2.4.1.266" evidence="7"/>
<reference evidence="12 13" key="1">
    <citation type="submission" date="2016-11" db="EMBL/GenBank/DDBJ databases">
        <title>Actinomyces gypaetusis sp. nov. isolated from the vulture Gypaetus barbatus in Qinghai Tibet Plateau China.</title>
        <authorList>
            <person name="Meng X."/>
        </authorList>
    </citation>
    <scope>NUCLEOTIDE SEQUENCE [LARGE SCALE GENOMIC DNA]</scope>
    <source>
        <strain evidence="12 13">VUL4_2</strain>
    </source>
</reference>
<dbReference type="EMBL" id="MQSV01000005">
    <property type="protein sequence ID" value="OKL46621.1"/>
    <property type="molecule type" value="Genomic_DNA"/>
</dbReference>
<evidence type="ECO:0000256" key="2">
    <source>
        <dbReference type="ARBA" id="ARBA00001946"/>
    </source>
</evidence>
<dbReference type="RefSeq" id="WP_073709646.1">
    <property type="nucleotide sequence ID" value="NZ_MQSU01000003.1"/>
</dbReference>
<dbReference type="InterPro" id="IPR029044">
    <property type="entry name" value="Nucleotide-diphossugar_trans"/>
</dbReference>
<dbReference type="AlphaFoldDB" id="A0A1Q5PKB9"/>
<evidence type="ECO:0000256" key="10">
    <source>
        <dbReference type="ARBA" id="ARBA00048997"/>
    </source>
</evidence>
<evidence type="ECO:0000313" key="12">
    <source>
        <dbReference type="EMBL" id="OKL46621.1"/>
    </source>
</evidence>
<organism evidence="12 13">
    <name type="scientific">Boudabousia liubingyangii</name>
    <dbReference type="NCBI Taxonomy" id="1921764"/>
    <lineage>
        <taxon>Bacteria</taxon>
        <taxon>Bacillati</taxon>
        <taxon>Actinomycetota</taxon>
        <taxon>Actinomycetes</taxon>
        <taxon>Actinomycetales</taxon>
        <taxon>Actinomycetaceae</taxon>
        <taxon>Boudabousia</taxon>
    </lineage>
</organism>
<accession>A0A1Q5PKB9</accession>
<evidence type="ECO:0000256" key="5">
    <source>
        <dbReference type="ARBA" id="ARBA00022679"/>
    </source>
</evidence>
<dbReference type="Proteomes" id="UP000186785">
    <property type="component" value="Unassembled WGS sequence"/>
</dbReference>
<name>A0A1Q5PKB9_9ACTO</name>
<keyword evidence="13" id="KW-1185">Reference proteome</keyword>
<evidence type="ECO:0000256" key="6">
    <source>
        <dbReference type="ARBA" id="ARBA00022842"/>
    </source>
</evidence>
<gene>
    <name evidence="12" type="ORF">BSR29_07315</name>
</gene>
<dbReference type="PANTHER" id="PTHR48090:SF10">
    <property type="entry name" value="GLUCOSYL-3-PHOSPHOGLYCERATE SYNTHASE"/>
    <property type="match status" value="1"/>
</dbReference>